<evidence type="ECO:0000313" key="4">
    <source>
        <dbReference type="Proteomes" id="UP000663828"/>
    </source>
</evidence>
<keyword evidence="4" id="KW-1185">Reference proteome</keyword>
<name>A0A815P7P6_ADIRI</name>
<proteinExistence type="predicted"/>
<dbReference type="Proteomes" id="UP000663828">
    <property type="component" value="Unassembled WGS sequence"/>
</dbReference>
<comment type="caution">
    <text evidence="3">The sequence shown here is derived from an EMBL/GenBank/DDBJ whole genome shotgun (WGS) entry which is preliminary data.</text>
</comment>
<dbReference type="InterPro" id="IPR016181">
    <property type="entry name" value="Acyl_CoA_acyltransferase"/>
</dbReference>
<evidence type="ECO:0000256" key="1">
    <source>
        <dbReference type="SAM" id="MobiDB-lite"/>
    </source>
</evidence>
<organism evidence="3 5">
    <name type="scientific">Adineta ricciae</name>
    <name type="common">Rotifer</name>
    <dbReference type="NCBI Taxonomy" id="249248"/>
    <lineage>
        <taxon>Eukaryota</taxon>
        <taxon>Metazoa</taxon>
        <taxon>Spiralia</taxon>
        <taxon>Gnathifera</taxon>
        <taxon>Rotifera</taxon>
        <taxon>Eurotatoria</taxon>
        <taxon>Bdelloidea</taxon>
        <taxon>Adinetida</taxon>
        <taxon>Adinetidae</taxon>
        <taxon>Adineta</taxon>
    </lineage>
</organism>
<evidence type="ECO:0000313" key="2">
    <source>
        <dbReference type="EMBL" id="CAF1154782.1"/>
    </source>
</evidence>
<feature type="compositionally biased region" description="Low complexity" evidence="1">
    <location>
        <begin position="259"/>
        <end position="270"/>
    </location>
</feature>
<dbReference type="EMBL" id="CAJNOR010001506">
    <property type="protein sequence ID" value="CAF1154782.1"/>
    <property type="molecule type" value="Genomic_DNA"/>
</dbReference>
<evidence type="ECO:0000313" key="3">
    <source>
        <dbReference type="EMBL" id="CAF1445368.1"/>
    </source>
</evidence>
<evidence type="ECO:0008006" key="6">
    <source>
        <dbReference type="Google" id="ProtNLM"/>
    </source>
</evidence>
<sequence>MTETNPISYTIIQYSLITDQILQKCSTLFNNNYGVWNNNASLHSNNVLQTGSRVKLGVKRLRELMLFNDRCFLVVAEIRSLEKDQFELIGHAFSTYVNYNRLNGNVVWITQLVVCSTCRGRGVAGTLLSLAKNNIQDVVAMGLASSHPYAVMALCNACNRIPINLKFIADHAKDIIEICKIPYISRSQVIGSIFDKQSSQMVDIDEQPVSLIKTDFFVDHKEVLTILEKIQQTWILGPLLEGHEFVIILPTTSVRRSRTPSNTFSSNSSPLEKQPSM</sequence>
<dbReference type="EMBL" id="CAJNOJ010000429">
    <property type="protein sequence ID" value="CAF1445368.1"/>
    <property type="molecule type" value="Genomic_DNA"/>
</dbReference>
<accession>A0A815P7P6</accession>
<feature type="region of interest" description="Disordered" evidence="1">
    <location>
        <begin position="256"/>
        <end position="277"/>
    </location>
</feature>
<protein>
    <recommendedName>
        <fullName evidence="6">N-acetyltransferase domain-containing protein</fullName>
    </recommendedName>
</protein>
<dbReference type="AlphaFoldDB" id="A0A815P7P6"/>
<gene>
    <name evidence="3" type="ORF">EDS130_LOCUS39167</name>
    <name evidence="2" type="ORF">XAT740_LOCUS21148</name>
</gene>
<dbReference type="Gene3D" id="3.40.630.30">
    <property type="match status" value="1"/>
</dbReference>
<reference evidence="3" key="1">
    <citation type="submission" date="2021-02" db="EMBL/GenBank/DDBJ databases">
        <authorList>
            <person name="Nowell W R."/>
        </authorList>
    </citation>
    <scope>NUCLEOTIDE SEQUENCE</scope>
</reference>
<dbReference type="Proteomes" id="UP000663852">
    <property type="component" value="Unassembled WGS sequence"/>
</dbReference>
<evidence type="ECO:0000313" key="5">
    <source>
        <dbReference type="Proteomes" id="UP000663852"/>
    </source>
</evidence>
<dbReference type="OrthoDB" id="2019666at2759"/>
<dbReference type="SUPFAM" id="SSF55729">
    <property type="entry name" value="Acyl-CoA N-acyltransferases (Nat)"/>
    <property type="match status" value="1"/>
</dbReference>